<comment type="caution">
    <text evidence="2">The sequence shown here is derived from an EMBL/GenBank/DDBJ whole genome shotgun (WGS) entry which is preliminary data.</text>
</comment>
<keyword evidence="3" id="KW-1185">Reference proteome</keyword>
<dbReference type="InterPro" id="IPR040441">
    <property type="entry name" value="CFA20/CFAP20DC"/>
</dbReference>
<feature type="domain" description="CFA20" evidence="1">
    <location>
        <begin position="4"/>
        <end position="68"/>
    </location>
</feature>
<protein>
    <recommendedName>
        <fullName evidence="1">CFA20 domain-containing protein</fullName>
    </recommendedName>
</protein>
<name>A0A9Q0EMQ1_9TELE</name>
<dbReference type="OrthoDB" id="7486196at2759"/>
<accession>A0A9Q0EMQ1</accession>
<gene>
    <name evidence="2" type="ORF">NHX12_022068</name>
</gene>
<evidence type="ECO:0000313" key="2">
    <source>
        <dbReference type="EMBL" id="KAJ3609974.1"/>
    </source>
</evidence>
<evidence type="ECO:0000313" key="3">
    <source>
        <dbReference type="Proteomes" id="UP001148018"/>
    </source>
</evidence>
<proteinExistence type="predicted"/>
<dbReference type="InterPro" id="IPR007714">
    <property type="entry name" value="CFA20_dom"/>
</dbReference>
<sequence length="91" mass="10342">MSDSVRNGHITRVIDNDIQSQVLEVEGANVSTTYITFPADPKETLGIKLPFIVMDVKNLNKFFTFEIEDERYRLFVPIAMVSIVVGLPLQR</sequence>
<dbReference type="Proteomes" id="UP001148018">
    <property type="component" value="Unassembled WGS sequence"/>
</dbReference>
<dbReference type="Pfam" id="PF05018">
    <property type="entry name" value="CFA20_dom"/>
    <property type="match status" value="1"/>
</dbReference>
<feature type="non-terminal residue" evidence="2">
    <location>
        <position position="1"/>
    </location>
</feature>
<dbReference type="EMBL" id="JANIIK010000038">
    <property type="protein sequence ID" value="KAJ3609974.1"/>
    <property type="molecule type" value="Genomic_DNA"/>
</dbReference>
<dbReference type="PANTHER" id="PTHR12458">
    <property type="entry name" value="ORF PROTEIN"/>
    <property type="match status" value="1"/>
</dbReference>
<reference evidence="2" key="1">
    <citation type="submission" date="2022-07" db="EMBL/GenBank/DDBJ databases">
        <title>Chromosome-level genome of Muraenolepis orangiensis.</title>
        <authorList>
            <person name="Kim J."/>
        </authorList>
    </citation>
    <scope>NUCLEOTIDE SEQUENCE</scope>
    <source>
        <strain evidence="2">KU_S4_2022</strain>
        <tissue evidence="2">Muscle</tissue>
    </source>
</reference>
<organism evidence="2 3">
    <name type="scientific">Muraenolepis orangiensis</name>
    <name type="common">Patagonian moray cod</name>
    <dbReference type="NCBI Taxonomy" id="630683"/>
    <lineage>
        <taxon>Eukaryota</taxon>
        <taxon>Metazoa</taxon>
        <taxon>Chordata</taxon>
        <taxon>Craniata</taxon>
        <taxon>Vertebrata</taxon>
        <taxon>Euteleostomi</taxon>
        <taxon>Actinopterygii</taxon>
        <taxon>Neopterygii</taxon>
        <taxon>Teleostei</taxon>
        <taxon>Neoteleostei</taxon>
        <taxon>Acanthomorphata</taxon>
        <taxon>Zeiogadaria</taxon>
        <taxon>Gadariae</taxon>
        <taxon>Gadiformes</taxon>
        <taxon>Muraenolepidoidei</taxon>
        <taxon>Muraenolepididae</taxon>
        <taxon>Muraenolepis</taxon>
    </lineage>
</organism>
<dbReference type="AlphaFoldDB" id="A0A9Q0EMQ1"/>
<evidence type="ECO:0000259" key="1">
    <source>
        <dbReference type="Pfam" id="PF05018"/>
    </source>
</evidence>